<dbReference type="STRING" id="215637.A0A4P9ZMY0"/>
<reference evidence="22" key="1">
    <citation type="journal article" date="2018" name="Nat. Microbiol.">
        <title>Leveraging single-cell genomics to expand the fungal tree of life.</title>
        <authorList>
            <person name="Ahrendt S.R."/>
            <person name="Quandt C.A."/>
            <person name="Ciobanu D."/>
            <person name="Clum A."/>
            <person name="Salamov A."/>
            <person name="Andreopoulos B."/>
            <person name="Cheng J.F."/>
            <person name="Woyke T."/>
            <person name="Pelin A."/>
            <person name="Henrissat B."/>
            <person name="Reynolds N.K."/>
            <person name="Benny G.L."/>
            <person name="Smith M.E."/>
            <person name="James T.Y."/>
            <person name="Grigoriev I.V."/>
        </authorList>
    </citation>
    <scope>NUCLEOTIDE SEQUENCE [LARGE SCALE GENOMIC DNA]</scope>
    <source>
        <strain evidence="22">RSA 468</strain>
    </source>
</reference>
<dbReference type="SMART" id="SM00878">
    <property type="entry name" value="Biotin_carb_C"/>
    <property type="match status" value="1"/>
</dbReference>
<dbReference type="GO" id="GO:0005524">
    <property type="term" value="F:ATP binding"/>
    <property type="evidence" value="ECO:0007669"/>
    <property type="project" value="UniProtKB-UniRule"/>
</dbReference>
<keyword evidence="8" id="KW-0443">Lipid metabolism</keyword>
<keyword evidence="6" id="KW-0276">Fatty acid metabolism</keyword>
<keyword evidence="5 14" id="KW-0547">Nucleotide-binding</keyword>
<dbReference type="SUPFAM" id="SSF51230">
    <property type="entry name" value="Single hybrid motif"/>
    <property type="match status" value="1"/>
</dbReference>
<feature type="domain" description="ATP-grasp" evidence="17">
    <location>
        <begin position="192"/>
        <end position="384"/>
    </location>
</feature>
<evidence type="ECO:0000256" key="7">
    <source>
        <dbReference type="ARBA" id="ARBA00022840"/>
    </source>
</evidence>
<dbReference type="InterPro" id="IPR011053">
    <property type="entry name" value="Single_hybrid_motif"/>
</dbReference>
<evidence type="ECO:0000259" key="20">
    <source>
        <dbReference type="PROSITE" id="PS50989"/>
    </source>
</evidence>
<dbReference type="Pfam" id="PF21385">
    <property type="entry name" value="ACCA_BT"/>
    <property type="match status" value="1"/>
</dbReference>
<dbReference type="PROSITE" id="PS50989">
    <property type="entry name" value="COA_CT_CTER"/>
    <property type="match status" value="1"/>
</dbReference>
<feature type="domain" description="Biotin carboxylation" evidence="18">
    <location>
        <begin position="35"/>
        <end position="543"/>
    </location>
</feature>
<feature type="domain" description="Lipoyl-binding" evidence="16">
    <location>
        <begin position="670"/>
        <end position="744"/>
    </location>
</feature>
<dbReference type="InterPro" id="IPR011761">
    <property type="entry name" value="ATP-grasp"/>
</dbReference>
<dbReference type="FunFam" id="3.30.1490.20:FF:000003">
    <property type="entry name" value="acetyl-CoA carboxylase isoform X1"/>
    <property type="match status" value="1"/>
</dbReference>
<dbReference type="GO" id="GO:0005739">
    <property type="term" value="C:mitochondrion"/>
    <property type="evidence" value="ECO:0007669"/>
    <property type="project" value="TreeGrafter"/>
</dbReference>
<protein>
    <submittedName>
        <fullName evidence="21">Acetyl-CoA carboxylase</fullName>
    </submittedName>
</protein>
<evidence type="ECO:0000256" key="13">
    <source>
        <dbReference type="ARBA" id="ARBA00048600"/>
    </source>
</evidence>
<dbReference type="GO" id="GO:2001295">
    <property type="term" value="P:malonyl-CoA biosynthetic process"/>
    <property type="evidence" value="ECO:0007669"/>
    <property type="project" value="UniProtKB-UniPathway"/>
</dbReference>
<comment type="cofactor">
    <cofactor evidence="1">
        <name>biotin</name>
        <dbReference type="ChEBI" id="CHEBI:57586"/>
    </cofactor>
</comment>
<dbReference type="Gene3D" id="3.40.50.20">
    <property type="match status" value="1"/>
</dbReference>
<evidence type="ECO:0000256" key="3">
    <source>
        <dbReference type="ARBA" id="ARBA00022516"/>
    </source>
</evidence>
<dbReference type="Gene3D" id="3.30.470.20">
    <property type="entry name" value="ATP-grasp fold, B domain"/>
    <property type="match status" value="1"/>
</dbReference>
<dbReference type="InterPro" id="IPR000089">
    <property type="entry name" value="Biotin_lipoyl"/>
</dbReference>
<evidence type="ECO:0000256" key="1">
    <source>
        <dbReference type="ARBA" id="ARBA00001953"/>
    </source>
</evidence>
<dbReference type="FunFam" id="3.40.50.20:FF:000005">
    <property type="entry name" value="acetyl-CoA carboxylase isoform X2"/>
    <property type="match status" value="1"/>
</dbReference>
<feature type="compositionally biased region" description="Low complexity" evidence="15">
    <location>
        <begin position="2214"/>
        <end position="2225"/>
    </location>
</feature>
<comment type="catalytic activity">
    <reaction evidence="13">
        <text>N(6)-biotinyl-L-lysyl-[protein] + hydrogencarbonate + ATP = N(6)-carboxybiotinyl-L-lysyl-[protein] + ADP + phosphate + H(+)</text>
        <dbReference type="Rhea" id="RHEA:13501"/>
        <dbReference type="Rhea" id="RHEA-COMP:10505"/>
        <dbReference type="Rhea" id="RHEA-COMP:10506"/>
        <dbReference type="ChEBI" id="CHEBI:15378"/>
        <dbReference type="ChEBI" id="CHEBI:17544"/>
        <dbReference type="ChEBI" id="CHEBI:30616"/>
        <dbReference type="ChEBI" id="CHEBI:43474"/>
        <dbReference type="ChEBI" id="CHEBI:83144"/>
        <dbReference type="ChEBI" id="CHEBI:83145"/>
        <dbReference type="ChEBI" id="CHEBI:456216"/>
        <dbReference type="EC" id="6.3.4.14"/>
    </reaction>
</comment>
<dbReference type="InterPro" id="IPR005482">
    <property type="entry name" value="Biotin_COase_C"/>
</dbReference>
<evidence type="ECO:0000259" key="19">
    <source>
        <dbReference type="PROSITE" id="PS50980"/>
    </source>
</evidence>
<keyword evidence="10" id="KW-0092">Biotin</keyword>
<dbReference type="Proteomes" id="UP000268162">
    <property type="component" value="Unassembled WGS sequence"/>
</dbReference>
<comment type="catalytic activity">
    <reaction evidence="12">
        <text>hydrogencarbonate + acetyl-CoA + ATP = malonyl-CoA + ADP + phosphate + H(+)</text>
        <dbReference type="Rhea" id="RHEA:11308"/>
        <dbReference type="ChEBI" id="CHEBI:15378"/>
        <dbReference type="ChEBI" id="CHEBI:17544"/>
        <dbReference type="ChEBI" id="CHEBI:30616"/>
        <dbReference type="ChEBI" id="CHEBI:43474"/>
        <dbReference type="ChEBI" id="CHEBI:57288"/>
        <dbReference type="ChEBI" id="CHEBI:57384"/>
        <dbReference type="ChEBI" id="CHEBI:456216"/>
        <dbReference type="EC" id="6.4.1.2"/>
    </reaction>
</comment>
<dbReference type="CDD" id="cd06850">
    <property type="entry name" value="biotinyl_domain"/>
    <property type="match status" value="1"/>
</dbReference>
<keyword evidence="9" id="KW-0275">Fatty acid biosynthesis</keyword>
<dbReference type="PROSITE" id="PS50979">
    <property type="entry name" value="BC"/>
    <property type="match status" value="1"/>
</dbReference>
<accession>A0A4P9ZMY0</accession>
<dbReference type="PROSITE" id="PS00867">
    <property type="entry name" value="CPSASE_2"/>
    <property type="match status" value="1"/>
</dbReference>
<dbReference type="SUPFAM" id="SSF52096">
    <property type="entry name" value="ClpP/crotonase"/>
    <property type="match status" value="2"/>
</dbReference>
<dbReference type="Pfam" id="PF02786">
    <property type="entry name" value="CPSase_L_D2"/>
    <property type="match status" value="1"/>
</dbReference>
<dbReference type="InterPro" id="IPR013815">
    <property type="entry name" value="ATP_grasp_subdomain_1"/>
</dbReference>
<dbReference type="PANTHER" id="PTHR45728:SF3">
    <property type="entry name" value="ACETYL-COA CARBOXYLASE"/>
    <property type="match status" value="1"/>
</dbReference>
<keyword evidence="7 14" id="KW-0067">ATP-binding</keyword>
<dbReference type="Gene3D" id="3.90.1770.10">
    <property type="entry name" value="PreATP-grasp domain"/>
    <property type="match status" value="1"/>
</dbReference>
<evidence type="ECO:0000256" key="5">
    <source>
        <dbReference type="ARBA" id="ARBA00022741"/>
    </source>
</evidence>
<dbReference type="Pfam" id="PF02785">
    <property type="entry name" value="Biotin_carb_C"/>
    <property type="match status" value="1"/>
</dbReference>
<dbReference type="Pfam" id="PF00289">
    <property type="entry name" value="Biotin_carb_N"/>
    <property type="match status" value="1"/>
</dbReference>
<name>A0A4P9ZMY0_9FUNG</name>
<evidence type="ECO:0000259" key="16">
    <source>
        <dbReference type="PROSITE" id="PS50968"/>
    </source>
</evidence>
<dbReference type="InterPro" id="IPR005481">
    <property type="entry name" value="BC-like_N"/>
</dbReference>
<dbReference type="PANTHER" id="PTHR45728">
    <property type="entry name" value="ACETYL-COA CARBOXYLASE, ISOFORM A"/>
    <property type="match status" value="1"/>
</dbReference>
<dbReference type="Pfam" id="PF08326">
    <property type="entry name" value="ACC_central"/>
    <property type="match status" value="1"/>
</dbReference>
<dbReference type="Gene3D" id="3.30.1490.20">
    <property type="entry name" value="ATP-grasp fold, A domain"/>
    <property type="match status" value="1"/>
</dbReference>
<feature type="domain" description="CoA carboxyltransferase N-terminal" evidence="19">
    <location>
        <begin position="1514"/>
        <end position="1854"/>
    </location>
</feature>
<dbReference type="Gene3D" id="3.90.226.10">
    <property type="entry name" value="2-enoyl-CoA Hydratase, Chain A, domain 1"/>
    <property type="match status" value="2"/>
</dbReference>
<gene>
    <name evidence="21" type="ORF">BJ085DRAFT_36022</name>
</gene>
<keyword evidence="22" id="KW-1185">Reference proteome</keyword>
<sequence>MATSSATDFIGGNSLPNAPDSVVKQFVQDQGGHTVISKILIANNGIAAVKEIRSIRKWAYETLGNERAIEFTVMATPEDLKVNAEYIRMADQCIEVPGGSNNNNYANVDLIVDVAERANAHAVWAGWGHASENPRLPESLMASPQRIVFIGPPGSAMRSLGDKISSTIVAQSANVPTLPWSGDGITETVVNDQGFLEVPEGAYQAATVYTAEEGLARAIKIGFPVMIKASEGGGGKGIRKVENAEEFPAAFHQVQGEVPGSPVFIMQLAGDSRHLEVQLLADQYGNAISLFGRDCSVQRRHQKIIEEAPVTIAQPETFELMERAAVRLAKLVGYVSAGTVEYLYSASDDQFYFLELNPRLQVEHPTTEMVSGVNLPAAQLQVAMGIPLHRIGDIRELYGMSPQTTEPIDFDFESPESFELQRRPTPKGHVVAVRITAENPDAGFKPSSGMMHELNFRSGTNVWGYFSVGTSGGLHEFADSQFGHIFAYGVDRHQARQQMVVALKEVSIRGDFRTTVEYLIRLLETPDFTDNTINTGWLDKLISSKLTAERPDTLLAVICGAAHKVHVQAETKIQEFKHILARGQAPGRDMLKPVYTVEFIYEDVRYQFTATRYSPTGYTLYLNGTKLAVTVRPLSDGGLLILLDGRSHTTYAREEVGATRLTIDGKTCLLEQENDPTQLRSPSPGKLVRLLVESGDHISAGAAYAEIEVMKMYMPLLAGEDGVVQFVKQPGSSLDAGDIIGILTLDDPSRVKHAIPFTGILPATGPPQSVGGKAHQRFRQVHQTLNWVLDGFDNQAYVPVGVKDLVELLHNPELPYLEFHEMFAVLRSRLPPSLEAALHACYKEALQAAAASFSPPAIHHRPRQDSNVSTISQLSGISDMSVSRLGDFPAVKLLEIVQRHMRQEAKAQPSEAVRLAAVVLPLVELIEQYRDGLRGHEKQVYLGLLRKYLEVEVLFDDGRRREEELVLMLRDQYKDNPDRMYEILLSHSSVNNKNRLVLLLLDEISSLFDQGLLEDDFAQVLKQLADLRSRRTSKISLRAREVLVQCQLPSLEERTHQVERMLRNATTESIYGAGEAYRTPSYDAIKDLVTTNFHVFDVLLTFLHHENPWIQLAALEVYCRRSYQAYEILRMDYRTGKRPFAVHWQFALQETLPAATSLGSPRNRGAVASDSSFNKRIASVSDMNYLVDSSEANRTNGRRGAMISYASFDEMEDNLMDLLELFPVQSSGLTTASSSASDSDPIGHVLYIALQVSSSNDSDDDEWKRKLTALTQAFAPDLRERGIRRLTFLTLRYGQVPGYFTFREQTGYQEDPTIRHVEPALAYQIELPRLSNFDLKPVFVGNRQLHMYYAVGKENPADCRFFVRALVRPGRLDSPNLTVEYLISEGDRLLTDILDALEIVGSTHPNSDCNHLFMNFVPTINVDQSEFEPALNGILDRHGSRLWRLRITSAEIKFSVQNPSGGHPHIVRFVVTNKAMYIPHVDAYMETRNAEDQWEFYSFDSPPGPLHRLPVTTPYPTKEWLQSRRYRAHVMGTAYVYDFPDLFGQALKAAWDKAITANPRLSRPAVFIETRELILNEHGELQEVVREPGKNTCGMVAWLFTLYTPEYPTTGRSVVVIANDITFRIGSFGVEEDRLFYHASQLARQRGLPRIYLSANSGARIGLAEEIQQMFQVAWEDPDDSSRGFRYIYLTPEAYQKVNQDPERPSVIAHAIEEAGETRYQVTDIIGLSEGLGVENLRGSGLIAGETSRAYEDNITITLVTCRSVGIGAYLVRLGQRTIQNDGQPIILTGAPALNKVLGREVYASNLQLGGTQIMYKNGVSHLTADNDFVGIQKILRWLAFVPAKKGAPLPIVPSMDPHDRLIDFEPPRGPCDPRLFLAGTTEEDPATGESRWLSGFFDRDSFVETLGGWARTVVVGRARLGGIPMGVIAVESRSVDMVIPADPGNAQSEEQSIAEAGQVWYPNSAYKTAQAINDFNQGEQLPLMIFANWRGFSGGQRDMFNEVLKYGSYIVDALSHYKQPVFVYIIPNGELRGGAWVVVDPTINSDMMEMYADRKARAGVLEPEGMVEIKYRKAQLLVTMERIDDHYRELKAAAEAPGLSEADKATALANLAARERQLLPVYSQIALHFAELHDTPGRMQAKGAIRRILDWKDARRYFYWRTLRRVQEEHARRAIVTACPSTDRSQQTTLLSRWFYQDNPDLLPLADLSLQTSNDSRGNSGSSNKAGENGQSTTPSGSPLVTHEHDSAMEKAWTQADNDREVAQWFQTRHDWLQKCIQKLESTHRRTQIVTLAAQNQRDFLAGVKDWLSALPDSDRQAALQSVRSLLDG</sequence>
<dbReference type="GO" id="GO:0004075">
    <property type="term" value="F:biotin carboxylase activity"/>
    <property type="evidence" value="ECO:0007669"/>
    <property type="project" value="UniProtKB-EC"/>
</dbReference>
<dbReference type="InterPro" id="IPR034733">
    <property type="entry name" value="AcCoA_carboxyl_beta"/>
</dbReference>
<dbReference type="UniPathway" id="UPA00655">
    <property type="reaction ID" value="UER00711"/>
</dbReference>
<dbReference type="InterPro" id="IPR016185">
    <property type="entry name" value="PreATP-grasp_dom_sf"/>
</dbReference>
<dbReference type="PROSITE" id="PS00866">
    <property type="entry name" value="CPSASE_1"/>
    <property type="match status" value="1"/>
</dbReference>
<dbReference type="GO" id="GO:0046872">
    <property type="term" value="F:metal ion binding"/>
    <property type="evidence" value="ECO:0007669"/>
    <property type="project" value="InterPro"/>
</dbReference>
<evidence type="ECO:0000256" key="9">
    <source>
        <dbReference type="ARBA" id="ARBA00023160"/>
    </source>
</evidence>
<evidence type="ECO:0000256" key="14">
    <source>
        <dbReference type="PROSITE-ProRule" id="PRU00409"/>
    </source>
</evidence>
<evidence type="ECO:0000256" key="8">
    <source>
        <dbReference type="ARBA" id="ARBA00023098"/>
    </source>
</evidence>
<keyword evidence="11" id="KW-0511">Multifunctional enzyme</keyword>
<dbReference type="Pfam" id="PF01039">
    <property type="entry name" value="Carboxyl_trans"/>
    <property type="match status" value="1"/>
</dbReference>
<dbReference type="InterPro" id="IPR029045">
    <property type="entry name" value="ClpP/crotonase-like_dom_sf"/>
</dbReference>
<evidence type="ECO:0000259" key="18">
    <source>
        <dbReference type="PROSITE" id="PS50979"/>
    </source>
</evidence>
<evidence type="ECO:0000256" key="4">
    <source>
        <dbReference type="ARBA" id="ARBA00022598"/>
    </source>
</evidence>
<comment type="pathway">
    <text evidence="2">Lipid metabolism; malonyl-CoA biosynthesis; malonyl-CoA from acetyl-CoA: step 1/1.</text>
</comment>
<evidence type="ECO:0000313" key="22">
    <source>
        <dbReference type="Proteomes" id="UP000268162"/>
    </source>
</evidence>
<evidence type="ECO:0000256" key="10">
    <source>
        <dbReference type="ARBA" id="ARBA00023267"/>
    </source>
</evidence>
<dbReference type="InterPro" id="IPR049076">
    <property type="entry name" value="ACCA"/>
</dbReference>
<dbReference type="Gene3D" id="2.40.460.10">
    <property type="entry name" value="Biotin dependent carboxylase carboxyltransferase"/>
    <property type="match status" value="1"/>
</dbReference>
<proteinExistence type="predicted"/>
<dbReference type="Gene3D" id="2.40.50.100">
    <property type="match status" value="1"/>
</dbReference>
<dbReference type="InterPro" id="IPR049074">
    <property type="entry name" value="ACCA_BT"/>
</dbReference>
<dbReference type="PROSITE" id="PS50968">
    <property type="entry name" value="BIOTINYL_LIPOYL"/>
    <property type="match status" value="1"/>
</dbReference>
<feature type="domain" description="CoA carboxyltransferase C-terminal" evidence="20">
    <location>
        <begin position="1858"/>
        <end position="2178"/>
    </location>
</feature>
<dbReference type="FunFam" id="2.40.50.100:FF:000005">
    <property type="entry name" value="Acetyl-CoA carboxylase 1"/>
    <property type="match status" value="1"/>
</dbReference>
<dbReference type="SUPFAM" id="SSF51246">
    <property type="entry name" value="Rudiment single hybrid motif"/>
    <property type="match status" value="1"/>
</dbReference>
<dbReference type="FunFam" id="3.30.470.20:FF:000005">
    <property type="entry name" value="Acetyl-CoA carboxylase 1"/>
    <property type="match status" value="1"/>
</dbReference>
<dbReference type="GO" id="GO:0003989">
    <property type="term" value="F:acetyl-CoA carboxylase activity"/>
    <property type="evidence" value="ECO:0007669"/>
    <property type="project" value="UniProtKB-EC"/>
</dbReference>
<dbReference type="SUPFAM" id="SSF52440">
    <property type="entry name" value="PreATP-grasp domain"/>
    <property type="match status" value="1"/>
</dbReference>
<dbReference type="PROSITE" id="PS50975">
    <property type="entry name" value="ATP_GRASP"/>
    <property type="match status" value="1"/>
</dbReference>
<dbReference type="FunFam" id="2.40.460.10:FF:000001">
    <property type="entry name" value="Acetyl-CoA carboxylase 1"/>
    <property type="match status" value="1"/>
</dbReference>
<dbReference type="FunFam" id="3.90.226.10:FF:000010">
    <property type="entry name" value="acetyl-CoA carboxylase isoform X2"/>
    <property type="match status" value="1"/>
</dbReference>
<feature type="region of interest" description="Disordered" evidence="15">
    <location>
        <begin position="2212"/>
        <end position="2243"/>
    </location>
</feature>
<dbReference type="PROSITE" id="PS50980">
    <property type="entry name" value="COA_CT_NTER"/>
    <property type="match status" value="1"/>
</dbReference>
<evidence type="ECO:0000256" key="2">
    <source>
        <dbReference type="ARBA" id="ARBA00004956"/>
    </source>
</evidence>
<evidence type="ECO:0000256" key="12">
    <source>
        <dbReference type="ARBA" id="ARBA00048065"/>
    </source>
</evidence>
<keyword evidence="4" id="KW-0436">Ligase</keyword>
<dbReference type="GO" id="GO:0006633">
    <property type="term" value="P:fatty acid biosynthetic process"/>
    <property type="evidence" value="ECO:0007669"/>
    <property type="project" value="UniProtKB-KW"/>
</dbReference>
<dbReference type="InterPro" id="IPR005479">
    <property type="entry name" value="CPAse_ATP-bd"/>
</dbReference>
<organism evidence="21 22">
    <name type="scientific">Dimargaris cristalligena</name>
    <dbReference type="NCBI Taxonomy" id="215637"/>
    <lineage>
        <taxon>Eukaryota</taxon>
        <taxon>Fungi</taxon>
        <taxon>Fungi incertae sedis</taxon>
        <taxon>Zoopagomycota</taxon>
        <taxon>Kickxellomycotina</taxon>
        <taxon>Dimargaritomycetes</taxon>
        <taxon>Dimargaritales</taxon>
        <taxon>Dimargaritaceae</taxon>
        <taxon>Dimargaris</taxon>
    </lineage>
</organism>
<dbReference type="SUPFAM" id="SSF56059">
    <property type="entry name" value="Glutathione synthetase ATP-binding domain-like"/>
    <property type="match status" value="1"/>
</dbReference>
<dbReference type="InterPro" id="IPR013537">
    <property type="entry name" value="AcCoA_COase_cen"/>
</dbReference>
<evidence type="ECO:0000259" key="17">
    <source>
        <dbReference type="PROSITE" id="PS50975"/>
    </source>
</evidence>
<evidence type="ECO:0000313" key="21">
    <source>
        <dbReference type="EMBL" id="RKP34657.1"/>
    </source>
</evidence>
<evidence type="ECO:0000256" key="11">
    <source>
        <dbReference type="ARBA" id="ARBA00023268"/>
    </source>
</evidence>
<dbReference type="InterPro" id="IPR011764">
    <property type="entry name" value="Biotin_carboxylation_dom"/>
</dbReference>
<dbReference type="InterPro" id="IPR011763">
    <property type="entry name" value="COA_CT_C"/>
</dbReference>
<dbReference type="Pfam" id="PF00364">
    <property type="entry name" value="Biotin_lipoyl"/>
    <property type="match status" value="1"/>
</dbReference>
<dbReference type="EMBL" id="ML003119">
    <property type="protein sequence ID" value="RKP34657.1"/>
    <property type="molecule type" value="Genomic_DNA"/>
</dbReference>
<keyword evidence="3" id="KW-0444">Lipid biosynthesis</keyword>
<evidence type="ECO:0000256" key="6">
    <source>
        <dbReference type="ARBA" id="ARBA00022832"/>
    </source>
</evidence>
<evidence type="ECO:0000256" key="15">
    <source>
        <dbReference type="SAM" id="MobiDB-lite"/>
    </source>
</evidence>
<feature type="compositionally biased region" description="Polar residues" evidence="15">
    <location>
        <begin position="2226"/>
        <end position="2240"/>
    </location>
</feature>
<dbReference type="InterPro" id="IPR011054">
    <property type="entry name" value="Rudment_hybrid_motif"/>
</dbReference>
<dbReference type="InterPro" id="IPR011762">
    <property type="entry name" value="COA_CT_N"/>
</dbReference>